<accession>A0A182QGJ5</accession>
<evidence type="ECO:0000313" key="1">
    <source>
        <dbReference type="EnsemblMetazoa" id="AFAF009718-PA"/>
    </source>
</evidence>
<dbReference type="VEuPathDB" id="VectorBase:AFAF009718"/>
<proteinExistence type="predicted"/>
<sequence>MSAYIFHTPAANPDRLWCRCQQHSSQCQMNRPKIMTHFTATAAAAATAPAPINRDHFCSTAQTAATPCVVARAHCSAATTPRTAVVVVVTVGYTGESNVAVGLGEHFLRATAPGSVWVAAADAATALPASVGRPKESEAAECCCRLVRPSQRRIRMCDGAGRTMIRRADDGLGCHTLDGGRRV</sequence>
<evidence type="ECO:0000313" key="2">
    <source>
        <dbReference type="Proteomes" id="UP000075886"/>
    </source>
</evidence>
<dbReference type="AlphaFoldDB" id="A0A182QGJ5"/>
<dbReference type="Proteomes" id="UP000075886">
    <property type="component" value="Unassembled WGS sequence"/>
</dbReference>
<protein>
    <submittedName>
        <fullName evidence="1">Uncharacterized protein</fullName>
    </submittedName>
</protein>
<reference evidence="2" key="1">
    <citation type="submission" date="2014-01" db="EMBL/GenBank/DDBJ databases">
        <title>The Genome Sequence of Anopheles farauti FAR1 (V2).</title>
        <authorList>
            <consortium name="The Broad Institute Genomics Platform"/>
            <person name="Neafsey D.E."/>
            <person name="Besansky N."/>
            <person name="Howell P."/>
            <person name="Walton C."/>
            <person name="Young S.K."/>
            <person name="Zeng Q."/>
            <person name="Gargeya S."/>
            <person name="Fitzgerald M."/>
            <person name="Haas B."/>
            <person name="Abouelleil A."/>
            <person name="Allen A.W."/>
            <person name="Alvarado L."/>
            <person name="Arachchi H.M."/>
            <person name="Berlin A.M."/>
            <person name="Chapman S.B."/>
            <person name="Gainer-Dewar J."/>
            <person name="Goldberg J."/>
            <person name="Griggs A."/>
            <person name="Gujja S."/>
            <person name="Hansen M."/>
            <person name="Howarth C."/>
            <person name="Imamovic A."/>
            <person name="Ireland A."/>
            <person name="Larimer J."/>
            <person name="McCowan C."/>
            <person name="Murphy C."/>
            <person name="Pearson M."/>
            <person name="Poon T.W."/>
            <person name="Priest M."/>
            <person name="Roberts A."/>
            <person name="Saif S."/>
            <person name="Shea T."/>
            <person name="Sisk P."/>
            <person name="Sykes S."/>
            <person name="Wortman J."/>
            <person name="Nusbaum C."/>
            <person name="Birren B."/>
        </authorList>
    </citation>
    <scope>NUCLEOTIDE SEQUENCE [LARGE SCALE GENOMIC DNA]</scope>
    <source>
        <strain evidence="2">FAR1</strain>
    </source>
</reference>
<dbReference type="EMBL" id="AXCN02000252">
    <property type="status" value="NOT_ANNOTATED_CDS"/>
    <property type="molecule type" value="Genomic_DNA"/>
</dbReference>
<dbReference type="EnsemblMetazoa" id="AFAF009718-RA">
    <property type="protein sequence ID" value="AFAF009718-PA"/>
    <property type="gene ID" value="AFAF009718"/>
</dbReference>
<reference evidence="1" key="2">
    <citation type="submission" date="2020-05" db="UniProtKB">
        <authorList>
            <consortium name="EnsemblMetazoa"/>
        </authorList>
    </citation>
    <scope>IDENTIFICATION</scope>
    <source>
        <strain evidence="1">FAR1</strain>
    </source>
</reference>
<organism evidence="1 2">
    <name type="scientific">Anopheles farauti</name>
    <dbReference type="NCBI Taxonomy" id="69004"/>
    <lineage>
        <taxon>Eukaryota</taxon>
        <taxon>Metazoa</taxon>
        <taxon>Ecdysozoa</taxon>
        <taxon>Arthropoda</taxon>
        <taxon>Hexapoda</taxon>
        <taxon>Insecta</taxon>
        <taxon>Pterygota</taxon>
        <taxon>Neoptera</taxon>
        <taxon>Endopterygota</taxon>
        <taxon>Diptera</taxon>
        <taxon>Nematocera</taxon>
        <taxon>Culicoidea</taxon>
        <taxon>Culicidae</taxon>
        <taxon>Anophelinae</taxon>
        <taxon>Anopheles</taxon>
    </lineage>
</organism>
<keyword evidence="2" id="KW-1185">Reference proteome</keyword>
<name>A0A182QGJ5_9DIPT</name>